<gene>
    <name evidence="2" type="ORF">SDC9_148088</name>
</gene>
<protein>
    <submittedName>
        <fullName evidence="2">Uncharacterized protein</fullName>
    </submittedName>
</protein>
<organism evidence="2">
    <name type="scientific">bioreactor metagenome</name>
    <dbReference type="NCBI Taxonomy" id="1076179"/>
    <lineage>
        <taxon>unclassified sequences</taxon>
        <taxon>metagenomes</taxon>
        <taxon>ecological metagenomes</taxon>
    </lineage>
</organism>
<feature type="region of interest" description="Disordered" evidence="1">
    <location>
        <begin position="122"/>
        <end position="216"/>
    </location>
</feature>
<feature type="region of interest" description="Disordered" evidence="1">
    <location>
        <begin position="1"/>
        <end position="104"/>
    </location>
</feature>
<dbReference type="EMBL" id="VSSQ01046921">
    <property type="protein sequence ID" value="MPN00890.1"/>
    <property type="molecule type" value="Genomic_DNA"/>
</dbReference>
<comment type="caution">
    <text evidence="2">The sequence shown here is derived from an EMBL/GenBank/DDBJ whole genome shotgun (WGS) entry which is preliminary data.</text>
</comment>
<dbReference type="AlphaFoldDB" id="A0A645EHT9"/>
<evidence type="ECO:0000256" key="1">
    <source>
        <dbReference type="SAM" id="MobiDB-lite"/>
    </source>
</evidence>
<evidence type="ECO:0000313" key="2">
    <source>
        <dbReference type="EMBL" id="MPN00890.1"/>
    </source>
</evidence>
<feature type="compositionally biased region" description="Basic and acidic residues" evidence="1">
    <location>
        <begin position="81"/>
        <end position="95"/>
    </location>
</feature>
<feature type="compositionally biased region" description="Basic and acidic residues" evidence="1">
    <location>
        <begin position="146"/>
        <end position="174"/>
    </location>
</feature>
<proteinExistence type="predicted"/>
<name>A0A645EHT9_9ZZZZ</name>
<feature type="compositionally biased region" description="Basic residues" evidence="1">
    <location>
        <begin position="198"/>
        <end position="216"/>
    </location>
</feature>
<accession>A0A645EHT9</accession>
<sequence>MAERVPQPDRGNQPDQGVRNHARSGRPLAGRRCGTGSGRDRRNPAVAVARRTGRDADRNAVARGVPRPAGRLRRRAAGGQTERHDAGAERRHDHAASGLRGPAEHRLALSPDRNGAQLQMARTVHPDDGGHNRPGGGRLSQRARRGQPDRGSARAGERVAVHRYHDAPRGDRRQRPAGPKLVARRHLSVHQEQDQRGLRRKVVEHRLQHVRLPRRK</sequence>
<reference evidence="2" key="1">
    <citation type="submission" date="2019-08" db="EMBL/GenBank/DDBJ databases">
        <authorList>
            <person name="Kucharzyk K."/>
            <person name="Murdoch R.W."/>
            <person name="Higgins S."/>
            <person name="Loffler F."/>
        </authorList>
    </citation>
    <scope>NUCLEOTIDE SEQUENCE</scope>
</reference>